<keyword evidence="3" id="KW-1133">Transmembrane helix</keyword>
<feature type="non-terminal residue" evidence="4">
    <location>
        <position position="1"/>
    </location>
</feature>
<evidence type="ECO:0000313" key="4">
    <source>
        <dbReference type="EMBL" id="CAE7370528.1"/>
    </source>
</evidence>
<accession>A0A812Q4U1</accession>
<organism evidence="4 5">
    <name type="scientific">Symbiodinium pilosum</name>
    <name type="common">Dinoflagellate</name>
    <dbReference type="NCBI Taxonomy" id="2952"/>
    <lineage>
        <taxon>Eukaryota</taxon>
        <taxon>Sar</taxon>
        <taxon>Alveolata</taxon>
        <taxon>Dinophyceae</taxon>
        <taxon>Suessiales</taxon>
        <taxon>Symbiodiniaceae</taxon>
        <taxon>Symbiodinium</taxon>
    </lineage>
</organism>
<name>A0A812Q4U1_SYMPI</name>
<feature type="region of interest" description="Disordered" evidence="2">
    <location>
        <begin position="1211"/>
        <end position="1230"/>
    </location>
</feature>
<reference evidence="4" key="1">
    <citation type="submission" date="2021-02" db="EMBL/GenBank/DDBJ databases">
        <authorList>
            <person name="Dougan E. K."/>
            <person name="Rhodes N."/>
            <person name="Thang M."/>
            <person name="Chan C."/>
        </authorList>
    </citation>
    <scope>NUCLEOTIDE SEQUENCE</scope>
</reference>
<dbReference type="Proteomes" id="UP000649617">
    <property type="component" value="Unassembled WGS sequence"/>
</dbReference>
<feature type="non-terminal residue" evidence="4">
    <location>
        <position position="1369"/>
    </location>
</feature>
<gene>
    <name evidence="4" type="ORF">SPIL2461_LOCUS8997</name>
</gene>
<keyword evidence="5" id="KW-1185">Reference proteome</keyword>
<feature type="compositionally biased region" description="Pro residues" evidence="2">
    <location>
        <begin position="1281"/>
        <end position="1295"/>
    </location>
</feature>
<sequence length="1369" mass="154107">EEVEEEFRAVRPEPEVDEAKSIKPLYDFRKVFRKLQSDLPDTDPVMAKRLLLGLRERFYHAPISDFRNMLIRAGLDGTVLKLAEEAIMNCSICRKHVRLPPRPQVKIGSQASSFNSRVQCDLFQYKETWVLLMVDEATRYKAAMAVSSREHNDLLQPMLKWWFSIYGLMSHQAGKELERFGIERVPKGTTSGPAELDRQGIAIDDLCRESASAQNSTLNYGGATPAMCIFGVLPRPYFQDDTDSVTAITGALQTDVTPFERAIRVRQLALSMVHKAIAEDRVARANRTRPQQLRLGELKPGVSLVDHYREVQGDVGWRGPAELLRISQTEGTAIISYQGRPYLVALRHIRPHAAGVFVTLNNDQKGDFQWFKGIVAKMAPFKTVTIGWVPEVKAWSKLVSLAKAISNRNVGGLILGQGVRAVHPPRGTVGVLLLWKAGSDKYTCHERNNDDPITMKKITATPVDEVAFLYMYFVVTVTYEPGPSLKVVPSEGAIDDAEPMQVGPDARTVVIGPETKKERLVTFMEIVSSTRATTRTQRNLVNFYRLLRQRQTIKWEFPMTWCLHDNHHAVAQWDEYAWRSSMPTQTATTTSHFLFSWPGKRHETLYASLHNGEIYKVDNDTDNIPEDEVYGIWPQVDKADEEEIKQFVDTGSCKKVKVSSISSDTVVIDSCFDNQRDTLSTRSTTATRLSQRLLVSTAVNHDHDTESWDVSGAFLKGLTFEKVRELLASRGITSPVRKVVIIAPANVWRHLVKFDTSFRVDLEHLNEWALLCIKPVYGLNDAPLAWQLCLHGHWEQEGGVPSLLDENCFIWRFDDGDRSSVTTHVDDCGAEGKRKWLDEQYNLLVKKFGKVTRQTLPFTHCGVVYRRIPDGICVEQDDFCRKLKTVDIDKNRDDDDPLTASELTSFRSVLGALLWLTATRLDLIAEVCILQSMVTKAKILHLKQANQVVRKAKAEIGQGLGLYFRKLRPPYRLACVHDSSAAGAVRPYAQEGVMILLFEDKLRGLDTYEKVMDDHQTHLMGFHAETLSAVSGMETSTHVAVRLGELLYTPKPPTIQSLILRGVPELPCDGYTDCKDLFELASGSSSVAQDKTQRLCVMSLRESRLSGKQRWLVLTPTQSMLADALTKAMVAPQLMCLLSSGEVHFVNEAEHRVTLRRVPKVMVVTEELLIKSDKELIRDLRVSTSATAACLLMSRSWCFWMLTAAAVSTTSATTTSPSPSTSSSTMTSTCPTQAPDDGWVWLAYLSIFIVAAYHGVILFVKWIWASLTRRETVADLEPDAEPPATPRPPPVPPGDPPRDVRPAAAPAPPPEQMQECVDLRNQLRELRREHEQLAQLYDQQFDRYNRLQREYDAHLTACPLGRNVYLTHS</sequence>
<comment type="caution">
    <text evidence="4">The sequence shown here is derived from an EMBL/GenBank/DDBJ whole genome shotgun (WGS) entry which is preliminary data.</text>
</comment>
<feature type="coiled-coil region" evidence="1">
    <location>
        <begin position="1316"/>
        <end position="1350"/>
    </location>
</feature>
<dbReference type="EMBL" id="CAJNIZ010015192">
    <property type="protein sequence ID" value="CAE7370528.1"/>
    <property type="molecule type" value="Genomic_DNA"/>
</dbReference>
<keyword evidence="3" id="KW-0472">Membrane</keyword>
<feature type="region of interest" description="Disordered" evidence="2">
    <location>
        <begin position="1275"/>
        <end position="1314"/>
    </location>
</feature>
<protein>
    <recommendedName>
        <fullName evidence="6">Reverse transcriptase Ty1/copia-type domain-containing protein</fullName>
    </recommendedName>
</protein>
<feature type="transmembrane region" description="Helical" evidence="3">
    <location>
        <begin position="1238"/>
        <end position="1260"/>
    </location>
</feature>
<keyword evidence="3" id="KW-0812">Transmembrane</keyword>
<keyword evidence="1" id="KW-0175">Coiled coil</keyword>
<evidence type="ECO:0000256" key="3">
    <source>
        <dbReference type="SAM" id="Phobius"/>
    </source>
</evidence>
<proteinExistence type="predicted"/>
<evidence type="ECO:0000256" key="1">
    <source>
        <dbReference type="SAM" id="Coils"/>
    </source>
</evidence>
<evidence type="ECO:0000313" key="5">
    <source>
        <dbReference type="Proteomes" id="UP000649617"/>
    </source>
</evidence>
<evidence type="ECO:0008006" key="6">
    <source>
        <dbReference type="Google" id="ProtNLM"/>
    </source>
</evidence>
<evidence type="ECO:0000256" key="2">
    <source>
        <dbReference type="SAM" id="MobiDB-lite"/>
    </source>
</evidence>